<sequence>MEENLKRVLKTPEVLFIGINGVVGGGIFLLPGQIAKLAGPNALWAYLVAGIIAILIGLAFAEASSMFSQTGGAYVYAEAAMGRTVAFTVGWMGWLTYVAGWGALSNGLVSYLSSLFPAVAAYRNLVIIVVIALLCLLNTYGVRKGSGTVLFFSVVKLIPLFLLIIVGLIHSGGTHSLGFAGGSSNFGQAVLVLIFAYGGFEMATIPAGEMVNPRKTISTAVIGTLIGVTLFYMLIQLAATRLDPGIATAKAPLAAAGSFMFAGGLTVMTVGAVLSIIGTQSGVALSSPRQLYALSRDRLLPGVLGKVYDKYQTPVVAIWTTGILVMIFATTGTFTTLILLNVAARLYEYLAVCVSVVILRYKSKGAERPFKLPFGIAIPAVAAILCIWLLAQETPQQLLAALVALVIGLILYTITARTSNRGRRTSG</sequence>
<dbReference type="Proteomes" id="UP001164803">
    <property type="component" value="Chromosome"/>
</dbReference>
<accession>A0ABY6Z173</accession>
<dbReference type="PANTHER" id="PTHR42770">
    <property type="entry name" value="AMINO ACID TRANSPORTER-RELATED"/>
    <property type="match status" value="1"/>
</dbReference>
<keyword evidence="2" id="KW-1003">Cell membrane</keyword>
<feature type="transmembrane region" description="Helical" evidence="6">
    <location>
        <begin position="220"/>
        <end position="239"/>
    </location>
</feature>
<comment type="subcellular location">
    <subcellularLocation>
        <location evidence="1">Cell membrane</location>
        <topology evidence="1">Multi-pass membrane protein</topology>
    </subcellularLocation>
</comment>
<keyword evidence="4 6" id="KW-1133">Transmembrane helix</keyword>
<feature type="transmembrane region" description="Helical" evidence="6">
    <location>
        <begin position="12"/>
        <end position="31"/>
    </location>
</feature>
<proteinExistence type="predicted"/>
<evidence type="ECO:0000313" key="7">
    <source>
        <dbReference type="EMBL" id="WAH36474.1"/>
    </source>
</evidence>
<evidence type="ECO:0000313" key="8">
    <source>
        <dbReference type="Proteomes" id="UP001164803"/>
    </source>
</evidence>
<feature type="transmembrane region" description="Helical" evidence="6">
    <location>
        <begin position="149"/>
        <end position="169"/>
    </location>
</feature>
<dbReference type="PIRSF" id="PIRSF006060">
    <property type="entry name" value="AA_transporter"/>
    <property type="match status" value="1"/>
</dbReference>
<evidence type="ECO:0000256" key="4">
    <source>
        <dbReference type="ARBA" id="ARBA00022989"/>
    </source>
</evidence>
<evidence type="ECO:0000256" key="6">
    <source>
        <dbReference type="SAM" id="Phobius"/>
    </source>
</evidence>
<evidence type="ECO:0000256" key="1">
    <source>
        <dbReference type="ARBA" id="ARBA00004651"/>
    </source>
</evidence>
<feature type="transmembrane region" description="Helical" evidence="6">
    <location>
        <begin position="316"/>
        <end position="340"/>
    </location>
</feature>
<dbReference type="PANTHER" id="PTHR42770:SF18">
    <property type="entry name" value="ARGININE_AGMATINE ANTIPORTER"/>
    <property type="match status" value="1"/>
</dbReference>
<dbReference type="RefSeq" id="WP_268043816.1">
    <property type="nucleotide sequence ID" value="NZ_CP104064.1"/>
</dbReference>
<organism evidence="7 8">
    <name type="scientific">Alicyclobacillus dauci</name>
    <dbReference type="NCBI Taxonomy" id="1475485"/>
    <lineage>
        <taxon>Bacteria</taxon>
        <taxon>Bacillati</taxon>
        <taxon>Bacillota</taxon>
        <taxon>Bacilli</taxon>
        <taxon>Bacillales</taxon>
        <taxon>Alicyclobacillaceae</taxon>
        <taxon>Alicyclobacillus</taxon>
    </lineage>
</organism>
<dbReference type="EMBL" id="CP104064">
    <property type="protein sequence ID" value="WAH36474.1"/>
    <property type="molecule type" value="Genomic_DNA"/>
</dbReference>
<keyword evidence="3 6" id="KW-0812">Transmembrane</keyword>
<keyword evidence="5 6" id="KW-0472">Membrane</keyword>
<feature type="transmembrane region" description="Helical" evidence="6">
    <location>
        <begin position="259"/>
        <end position="279"/>
    </location>
</feature>
<feature type="transmembrane region" description="Helical" evidence="6">
    <location>
        <begin position="114"/>
        <end position="137"/>
    </location>
</feature>
<evidence type="ECO:0000256" key="5">
    <source>
        <dbReference type="ARBA" id="ARBA00023136"/>
    </source>
</evidence>
<feature type="transmembrane region" description="Helical" evidence="6">
    <location>
        <begin position="43"/>
        <end position="61"/>
    </location>
</feature>
<feature type="transmembrane region" description="Helical" evidence="6">
    <location>
        <begin position="189"/>
        <end position="208"/>
    </location>
</feature>
<feature type="transmembrane region" description="Helical" evidence="6">
    <location>
        <begin position="346"/>
        <end position="362"/>
    </location>
</feature>
<dbReference type="InterPro" id="IPR002293">
    <property type="entry name" value="AA/rel_permease1"/>
</dbReference>
<keyword evidence="8" id="KW-1185">Reference proteome</keyword>
<evidence type="ECO:0000256" key="2">
    <source>
        <dbReference type="ARBA" id="ARBA00022475"/>
    </source>
</evidence>
<protein>
    <submittedName>
        <fullName evidence="7">APC family permease</fullName>
    </submittedName>
</protein>
<reference evidence="7" key="1">
    <citation type="submission" date="2022-08" db="EMBL/GenBank/DDBJ databases">
        <title>Alicyclobacillus dauci DSM2870, complete genome.</title>
        <authorList>
            <person name="Wang Q."/>
            <person name="Cai R."/>
            <person name="Wang Z."/>
        </authorList>
    </citation>
    <scope>NUCLEOTIDE SEQUENCE</scope>
    <source>
        <strain evidence="7">DSM 28700</strain>
    </source>
</reference>
<name>A0ABY6Z173_9BACL</name>
<evidence type="ECO:0000256" key="3">
    <source>
        <dbReference type="ARBA" id="ARBA00022692"/>
    </source>
</evidence>
<gene>
    <name evidence="7" type="ORF">NZD86_20015</name>
</gene>
<dbReference type="Pfam" id="PF13520">
    <property type="entry name" value="AA_permease_2"/>
    <property type="match status" value="1"/>
</dbReference>
<feature type="transmembrane region" description="Helical" evidence="6">
    <location>
        <begin position="397"/>
        <end position="414"/>
    </location>
</feature>
<dbReference type="InterPro" id="IPR050367">
    <property type="entry name" value="APC_superfamily"/>
</dbReference>
<dbReference type="Gene3D" id="1.20.1740.10">
    <property type="entry name" value="Amino acid/polyamine transporter I"/>
    <property type="match status" value="1"/>
</dbReference>
<feature type="transmembrane region" description="Helical" evidence="6">
    <location>
        <begin position="374"/>
        <end position="391"/>
    </location>
</feature>